<protein>
    <submittedName>
        <fullName evidence="1">Uncharacterized protein</fullName>
    </submittedName>
</protein>
<evidence type="ECO:0000313" key="1">
    <source>
        <dbReference type="EMBL" id="RHZ85833.1"/>
    </source>
</evidence>
<accession>A0A397JLM4</accession>
<dbReference type="OrthoDB" id="2405070at2759"/>
<organism evidence="1 2">
    <name type="scientific">Diversispora epigaea</name>
    <dbReference type="NCBI Taxonomy" id="1348612"/>
    <lineage>
        <taxon>Eukaryota</taxon>
        <taxon>Fungi</taxon>
        <taxon>Fungi incertae sedis</taxon>
        <taxon>Mucoromycota</taxon>
        <taxon>Glomeromycotina</taxon>
        <taxon>Glomeromycetes</taxon>
        <taxon>Diversisporales</taxon>
        <taxon>Diversisporaceae</taxon>
        <taxon>Diversispora</taxon>
    </lineage>
</organism>
<dbReference type="AlphaFoldDB" id="A0A397JLM4"/>
<dbReference type="Proteomes" id="UP000266861">
    <property type="component" value="Unassembled WGS sequence"/>
</dbReference>
<keyword evidence="2" id="KW-1185">Reference proteome</keyword>
<proteinExistence type="predicted"/>
<comment type="caution">
    <text evidence="1">The sequence shown here is derived from an EMBL/GenBank/DDBJ whole genome shotgun (WGS) entry which is preliminary data.</text>
</comment>
<gene>
    <name evidence="1" type="ORF">Glove_59g65</name>
</gene>
<evidence type="ECO:0000313" key="2">
    <source>
        <dbReference type="Proteomes" id="UP000266861"/>
    </source>
</evidence>
<reference evidence="1 2" key="1">
    <citation type="submission" date="2018-08" db="EMBL/GenBank/DDBJ databases">
        <title>Genome and evolution of the arbuscular mycorrhizal fungus Diversispora epigaea (formerly Glomus versiforme) and its bacterial endosymbionts.</title>
        <authorList>
            <person name="Sun X."/>
            <person name="Fei Z."/>
            <person name="Harrison M."/>
        </authorList>
    </citation>
    <scope>NUCLEOTIDE SEQUENCE [LARGE SCALE GENOMIC DNA]</scope>
    <source>
        <strain evidence="1 2">IT104</strain>
    </source>
</reference>
<sequence length="293" mass="33573">MHYMNIVENSHSVKLQTIETNKKNEQNYINRKTYTFADQIKMLTKILYKKHCESAEIELDPTKFQQMIEESNSDLSKKSIVELCYIMAGIINKFTNDLKLEIGLYLSSAGTSSIAINTLHSIGFSVCYKTVNNYKKKLVQEHPQKIQKLFFTNNNYLYVYNLDDYHNIHEKRQCYQNNATLSAAKHIATCVCKQISACAPIPFTFNNIPLYNPFQQSHAIVSFINTSFLHNAKQYLNIVSVPIPGLFPGSNPPPDIGTRQKLCKNIIWNKITTSTTRPTTKPLTLQPTQIHNN</sequence>
<name>A0A397JLM4_9GLOM</name>
<dbReference type="EMBL" id="PQFF01000056">
    <property type="protein sequence ID" value="RHZ85833.1"/>
    <property type="molecule type" value="Genomic_DNA"/>
</dbReference>